<feature type="transmembrane region" description="Helical" evidence="11">
    <location>
        <begin position="639"/>
        <end position="655"/>
    </location>
</feature>
<dbReference type="GO" id="GO:0005789">
    <property type="term" value="C:endoplasmic reticulum membrane"/>
    <property type="evidence" value="ECO:0007669"/>
    <property type="project" value="UniProtKB-SubCell"/>
</dbReference>
<evidence type="ECO:0000256" key="11">
    <source>
        <dbReference type="SAM" id="Phobius"/>
    </source>
</evidence>
<protein>
    <recommendedName>
        <fullName evidence="12">GPI ethanolamine phosphate transferase 2 C-terminal domain-containing protein</fullName>
    </recommendedName>
</protein>
<gene>
    <name evidence="13" type="ORF">Zmor_020385</name>
</gene>
<evidence type="ECO:0000256" key="5">
    <source>
        <dbReference type="ARBA" id="ARBA00022679"/>
    </source>
</evidence>
<keyword evidence="8 11" id="KW-1133">Transmembrane helix</keyword>
<keyword evidence="10" id="KW-0325">Glycoprotein</keyword>
<evidence type="ECO:0000256" key="2">
    <source>
        <dbReference type="ARBA" id="ARBA00004687"/>
    </source>
</evidence>
<dbReference type="PANTHER" id="PTHR23072">
    <property type="entry name" value="PHOSPHATIDYLINOSITOL GLYCAN-RELATED"/>
    <property type="match status" value="1"/>
</dbReference>
<comment type="subcellular location">
    <subcellularLocation>
        <location evidence="1">Endoplasmic reticulum membrane</location>
        <topology evidence="1">Multi-pass membrane protein</topology>
    </subcellularLocation>
</comment>
<dbReference type="Pfam" id="PF19316">
    <property type="entry name" value="PIGO_PIGG"/>
    <property type="match status" value="2"/>
</dbReference>
<dbReference type="EMBL" id="JALNTZ010000006">
    <property type="protein sequence ID" value="KAJ3648592.1"/>
    <property type="molecule type" value="Genomic_DNA"/>
</dbReference>
<evidence type="ECO:0000313" key="13">
    <source>
        <dbReference type="EMBL" id="KAJ3648592.1"/>
    </source>
</evidence>
<comment type="similarity">
    <text evidence="3">Belongs to the PIGG/PIGN/PIGO family. PIGG subfamily.</text>
</comment>
<accession>A0AA38MA85</accession>
<keyword evidence="7" id="KW-0256">Endoplasmic reticulum</keyword>
<dbReference type="GO" id="GO:0006506">
    <property type="term" value="P:GPI anchor biosynthetic process"/>
    <property type="evidence" value="ECO:0007669"/>
    <property type="project" value="UniProtKB-KW"/>
</dbReference>
<evidence type="ECO:0000313" key="14">
    <source>
        <dbReference type="Proteomes" id="UP001168821"/>
    </source>
</evidence>
<dbReference type="Gene3D" id="3.40.720.10">
    <property type="entry name" value="Alkaline Phosphatase, subunit A"/>
    <property type="match status" value="1"/>
</dbReference>
<evidence type="ECO:0000256" key="10">
    <source>
        <dbReference type="ARBA" id="ARBA00023180"/>
    </source>
</evidence>
<reference evidence="13" key="1">
    <citation type="journal article" date="2023" name="G3 (Bethesda)">
        <title>Whole genome assemblies of Zophobas morio and Tenebrio molitor.</title>
        <authorList>
            <person name="Kaur S."/>
            <person name="Stinson S.A."/>
            <person name="diCenzo G.C."/>
        </authorList>
    </citation>
    <scope>NUCLEOTIDE SEQUENCE</scope>
    <source>
        <strain evidence="13">QUZm001</strain>
    </source>
</reference>
<evidence type="ECO:0000256" key="6">
    <source>
        <dbReference type="ARBA" id="ARBA00022692"/>
    </source>
</evidence>
<feature type="transmembrane region" description="Helical" evidence="11">
    <location>
        <begin position="737"/>
        <end position="755"/>
    </location>
</feature>
<feature type="transmembrane region" description="Helical" evidence="11">
    <location>
        <begin position="386"/>
        <end position="403"/>
    </location>
</feature>
<keyword evidence="6 11" id="KW-0812">Transmembrane</keyword>
<evidence type="ECO:0000256" key="8">
    <source>
        <dbReference type="ARBA" id="ARBA00022989"/>
    </source>
</evidence>
<feature type="transmembrane region" description="Helical" evidence="11">
    <location>
        <begin position="441"/>
        <end position="457"/>
    </location>
</feature>
<feature type="domain" description="GPI ethanolamine phosphate transferase 2 C-terminal" evidence="12">
    <location>
        <begin position="448"/>
        <end position="561"/>
    </location>
</feature>
<dbReference type="InterPro" id="IPR039527">
    <property type="entry name" value="PIGG/GPI7"/>
</dbReference>
<keyword evidence="9 11" id="KW-0472">Membrane</keyword>
<feature type="transmembrane region" description="Helical" evidence="11">
    <location>
        <begin position="699"/>
        <end position="725"/>
    </location>
</feature>
<feature type="transmembrane region" description="Helical" evidence="11">
    <location>
        <begin position="553"/>
        <end position="570"/>
    </location>
</feature>
<comment type="pathway">
    <text evidence="2">Glycolipid biosynthesis; glycosylphosphatidylinositol-anchor biosynthesis.</text>
</comment>
<feature type="transmembrane region" description="Helical" evidence="11">
    <location>
        <begin position="410"/>
        <end position="429"/>
    </location>
</feature>
<dbReference type="AlphaFoldDB" id="A0AA38MA85"/>
<dbReference type="InterPro" id="IPR002591">
    <property type="entry name" value="Phosphodiest/P_Trfase"/>
</dbReference>
<keyword evidence="14" id="KW-1185">Reference proteome</keyword>
<feature type="transmembrane region" description="Helical" evidence="11">
    <location>
        <begin position="761"/>
        <end position="789"/>
    </location>
</feature>
<dbReference type="InterPro" id="IPR017850">
    <property type="entry name" value="Alkaline_phosphatase_core_sf"/>
</dbReference>
<sequence length="798" mass="91975">MSNRPLRNVDHSLNHFCDRFCYYLIGLLSILVFLKGFFPIPPRPSYDYPPNNVTIHNPPQHKAVFIVIDALRLDFVSDATTPFLSRTYKDSGCFIHLKVETPTVTLPRIKALTTGYVPQFIDIILNLAVPTKVEDSFIHRAHANGKRIVFYGDDIWVKLFPEEFVRSEGTSSFFVNDYTEVDDNVTRNVRLENERNDWDIMILHYLGLDHIGHVYGPKSPLILTKLREMDYIIEEIYGKNNNTLIVVTGDHGMRDGGGHGGSTYPETNVPLVVLGMPCKNDTFAQIDVAANLALLLGFDIPPTSIGQLHDTLLTQLSRDQYLRAVKYNTDLLRKKQDPCKDTQMADQLFDLYMTNNDAVSGENATKIYKSCSKMVSEKLQHDSTQQDIFCLLLSVFTGAFVIVRLIKSYTGFLSVDLLMECTFVIFLLWPLLTWKPETNDIAFYCACVYITMYLCALQRKDFSVIEWSFWSWVCVIHPFIFLSSSFLEEEHQFWYFATNTFLLYNIVTNREKLKWGLLFVVLRFVRTMNQVGDQWAGAPDLSDWLLQEENRPFLVAIFGLGLALTFYVNFVFRKDITVFVLDLPILVGIFVYRIPSNENHLCGKVLWSLIFVKLAVILIRKHDFLPVWTLTISLLLKPYNVVLIPACAFASVLFQQTLPKQPTILAHMALGNLLFFAQGHDNSLSSVDISSGYVGLTHYNPFFVFPQVLSHTYALPILSHLLLFVNTDIRPRMTFPTFFGFRLYIALLVFLVTYLHRHHLFIWSVFAPKMFVEASHYAMLFIEVFFYYVRDEINKLYK</sequence>
<dbReference type="SUPFAM" id="SSF53649">
    <property type="entry name" value="Alkaline phosphatase-like"/>
    <property type="match status" value="1"/>
</dbReference>
<dbReference type="CDD" id="cd16024">
    <property type="entry name" value="GPI_EPT_2"/>
    <property type="match status" value="1"/>
</dbReference>
<name>A0AA38MA85_9CUCU</name>
<comment type="caution">
    <text evidence="13">The sequence shown here is derived from an EMBL/GenBank/DDBJ whole genome shotgun (WGS) entry which is preliminary data.</text>
</comment>
<dbReference type="GO" id="GO:0051267">
    <property type="term" value="F:CP2 mannose-ethanolamine phosphotransferase activity"/>
    <property type="evidence" value="ECO:0007669"/>
    <property type="project" value="TreeGrafter"/>
</dbReference>
<dbReference type="Pfam" id="PF01663">
    <property type="entry name" value="Phosphodiest"/>
    <property type="match status" value="1"/>
</dbReference>
<dbReference type="InterPro" id="IPR037674">
    <property type="entry name" value="PIG-G_N"/>
</dbReference>
<keyword evidence="5" id="KW-0808">Transferase</keyword>
<dbReference type="Proteomes" id="UP001168821">
    <property type="component" value="Unassembled WGS sequence"/>
</dbReference>
<feature type="transmembrane region" description="Helical" evidence="11">
    <location>
        <begin position="576"/>
        <end position="594"/>
    </location>
</feature>
<evidence type="ECO:0000259" key="12">
    <source>
        <dbReference type="Pfam" id="PF19316"/>
    </source>
</evidence>
<proteinExistence type="inferred from homology"/>
<evidence type="ECO:0000256" key="1">
    <source>
        <dbReference type="ARBA" id="ARBA00004477"/>
    </source>
</evidence>
<evidence type="ECO:0000256" key="7">
    <source>
        <dbReference type="ARBA" id="ARBA00022824"/>
    </source>
</evidence>
<keyword evidence="4" id="KW-0337">GPI-anchor biosynthesis</keyword>
<dbReference type="InterPro" id="IPR045687">
    <property type="entry name" value="PIGG/GPI7_C"/>
</dbReference>
<feature type="domain" description="GPI ethanolamine phosphate transferase 2 C-terminal" evidence="12">
    <location>
        <begin position="650"/>
        <end position="771"/>
    </location>
</feature>
<evidence type="ECO:0000256" key="3">
    <source>
        <dbReference type="ARBA" id="ARBA00005315"/>
    </source>
</evidence>
<evidence type="ECO:0000256" key="9">
    <source>
        <dbReference type="ARBA" id="ARBA00023136"/>
    </source>
</evidence>
<evidence type="ECO:0000256" key="4">
    <source>
        <dbReference type="ARBA" id="ARBA00022502"/>
    </source>
</evidence>
<feature type="transmembrane region" description="Helical" evidence="11">
    <location>
        <begin position="601"/>
        <end position="619"/>
    </location>
</feature>
<dbReference type="PANTHER" id="PTHR23072:SF0">
    <property type="entry name" value="GPI ETHANOLAMINE PHOSPHATE TRANSFERASE 2"/>
    <property type="match status" value="1"/>
</dbReference>
<feature type="transmembrane region" description="Helical" evidence="11">
    <location>
        <begin position="469"/>
        <end position="487"/>
    </location>
</feature>
<organism evidence="13 14">
    <name type="scientific">Zophobas morio</name>
    <dbReference type="NCBI Taxonomy" id="2755281"/>
    <lineage>
        <taxon>Eukaryota</taxon>
        <taxon>Metazoa</taxon>
        <taxon>Ecdysozoa</taxon>
        <taxon>Arthropoda</taxon>
        <taxon>Hexapoda</taxon>
        <taxon>Insecta</taxon>
        <taxon>Pterygota</taxon>
        <taxon>Neoptera</taxon>
        <taxon>Endopterygota</taxon>
        <taxon>Coleoptera</taxon>
        <taxon>Polyphaga</taxon>
        <taxon>Cucujiformia</taxon>
        <taxon>Tenebrionidae</taxon>
        <taxon>Zophobas</taxon>
    </lineage>
</organism>
<feature type="transmembrane region" description="Helical" evidence="11">
    <location>
        <begin position="20"/>
        <end position="38"/>
    </location>
</feature>